<sequence length="94" mass="9725">MKERHSLCGSILADVQLFGMIYGVTAGRAFEATRGSLPLHRCGSPGSAPVFGGAFAGSGSPSQLQPRANTAGVPSQAEGHRCNLSQSYFGGKDR</sequence>
<reference evidence="2" key="1">
    <citation type="journal article" date="2023" name="Science">
        <title>Genome structures resolve the early diversification of teleost fishes.</title>
        <authorList>
            <person name="Parey E."/>
            <person name="Louis A."/>
            <person name="Montfort J."/>
            <person name="Bouchez O."/>
            <person name="Roques C."/>
            <person name="Iampietro C."/>
            <person name="Lluch J."/>
            <person name="Castinel A."/>
            <person name="Donnadieu C."/>
            <person name="Desvignes T."/>
            <person name="Floi Bucao C."/>
            <person name="Jouanno E."/>
            <person name="Wen M."/>
            <person name="Mejri S."/>
            <person name="Dirks R."/>
            <person name="Jansen H."/>
            <person name="Henkel C."/>
            <person name="Chen W.J."/>
            <person name="Zahm M."/>
            <person name="Cabau C."/>
            <person name="Klopp C."/>
            <person name="Thompson A.W."/>
            <person name="Robinson-Rechavi M."/>
            <person name="Braasch I."/>
            <person name="Lecointre G."/>
            <person name="Bobe J."/>
            <person name="Postlethwait J.H."/>
            <person name="Berthelot C."/>
            <person name="Roest Crollius H."/>
            <person name="Guiguen Y."/>
        </authorList>
    </citation>
    <scope>NUCLEOTIDE SEQUENCE</scope>
    <source>
        <strain evidence="2">NC1722</strain>
    </source>
</reference>
<feature type="region of interest" description="Disordered" evidence="1">
    <location>
        <begin position="58"/>
        <end position="78"/>
    </location>
</feature>
<accession>A0AAD7WSR4</accession>
<evidence type="ECO:0000256" key="1">
    <source>
        <dbReference type="SAM" id="MobiDB-lite"/>
    </source>
</evidence>
<evidence type="ECO:0000313" key="3">
    <source>
        <dbReference type="Proteomes" id="UP001221898"/>
    </source>
</evidence>
<proteinExistence type="predicted"/>
<protein>
    <submittedName>
        <fullName evidence="2">Uncharacterized protein</fullName>
    </submittedName>
</protein>
<dbReference type="Proteomes" id="UP001221898">
    <property type="component" value="Unassembled WGS sequence"/>
</dbReference>
<keyword evidence="3" id="KW-1185">Reference proteome</keyword>
<dbReference type="AlphaFoldDB" id="A0AAD7WSR4"/>
<gene>
    <name evidence="2" type="ORF">AAFF_G00292700</name>
</gene>
<organism evidence="2 3">
    <name type="scientific">Aldrovandia affinis</name>
    <dbReference type="NCBI Taxonomy" id="143900"/>
    <lineage>
        <taxon>Eukaryota</taxon>
        <taxon>Metazoa</taxon>
        <taxon>Chordata</taxon>
        <taxon>Craniata</taxon>
        <taxon>Vertebrata</taxon>
        <taxon>Euteleostomi</taxon>
        <taxon>Actinopterygii</taxon>
        <taxon>Neopterygii</taxon>
        <taxon>Teleostei</taxon>
        <taxon>Notacanthiformes</taxon>
        <taxon>Halosauridae</taxon>
        <taxon>Aldrovandia</taxon>
    </lineage>
</organism>
<comment type="caution">
    <text evidence="2">The sequence shown here is derived from an EMBL/GenBank/DDBJ whole genome shotgun (WGS) entry which is preliminary data.</text>
</comment>
<dbReference type="EMBL" id="JAINUG010000041">
    <property type="protein sequence ID" value="KAJ8406994.1"/>
    <property type="molecule type" value="Genomic_DNA"/>
</dbReference>
<evidence type="ECO:0000313" key="2">
    <source>
        <dbReference type="EMBL" id="KAJ8406994.1"/>
    </source>
</evidence>
<name>A0AAD7WSR4_9TELE</name>